<organism evidence="1 2">
    <name type="scientific">Leminorella grimontii</name>
    <dbReference type="NCBI Taxonomy" id="82981"/>
    <lineage>
        <taxon>Bacteria</taxon>
        <taxon>Pseudomonadati</taxon>
        <taxon>Pseudomonadota</taxon>
        <taxon>Gammaproteobacteria</taxon>
        <taxon>Enterobacterales</taxon>
        <taxon>Budviciaceae</taxon>
        <taxon>Leminorella</taxon>
    </lineage>
</organism>
<sequence length="77" mass="8498">MGAHCAGSTFRNMFADYIGDNPRDSALVVDDFPFGRKIASASYPLKCLLWMPNPLTLCLNDAPLLAYVQNTQVGFKK</sequence>
<dbReference type="EMBL" id="BRLH01000021">
    <property type="protein sequence ID" value="GKX57656.1"/>
    <property type="molecule type" value="Genomic_DNA"/>
</dbReference>
<keyword evidence="2" id="KW-1185">Reference proteome</keyword>
<dbReference type="Proteomes" id="UP001058124">
    <property type="component" value="Unassembled WGS sequence"/>
</dbReference>
<evidence type="ECO:0000313" key="1">
    <source>
        <dbReference type="EMBL" id="GKX57656.1"/>
    </source>
</evidence>
<evidence type="ECO:0000313" key="2">
    <source>
        <dbReference type="Proteomes" id="UP001058124"/>
    </source>
</evidence>
<reference evidence="1" key="1">
    <citation type="submission" date="2022-06" db="EMBL/GenBank/DDBJ databases">
        <title>Draft genome sequences of Leminorella grimontii str. JCM5902.</title>
        <authorList>
            <person name="Wakabayashi Y."/>
            <person name="Kojima K."/>
        </authorList>
    </citation>
    <scope>NUCLEOTIDE SEQUENCE</scope>
    <source>
        <strain evidence="1">JCM 5902</strain>
    </source>
</reference>
<protein>
    <submittedName>
        <fullName evidence="1">Uncharacterized protein</fullName>
    </submittedName>
</protein>
<comment type="caution">
    <text evidence="1">The sequence shown here is derived from an EMBL/GenBank/DDBJ whole genome shotgun (WGS) entry which is preliminary data.</text>
</comment>
<gene>
    <name evidence="1" type="ORF">SOASR030_37680</name>
</gene>
<dbReference type="AlphaFoldDB" id="A0AAV5N6B1"/>
<accession>A0AAV5N6B1</accession>
<name>A0AAV5N6B1_9GAMM</name>
<proteinExistence type="predicted"/>